<feature type="transmembrane region" description="Helical" evidence="2">
    <location>
        <begin position="271"/>
        <end position="290"/>
    </location>
</feature>
<feature type="non-terminal residue" evidence="3">
    <location>
        <position position="643"/>
    </location>
</feature>
<dbReference type="EMBL" id="MDYQ01000204">
    <property type="protein sequence ID" value="PRP78930.1"/>
    <property type="molecule type" value="Genomic_DNA"/>
</dbReference>
<gene>
    <name evidence="3" type="ORF">PROFUN_13224</name>
</gene>
<feature type="compositionally biased region" description="Low complexity" evidence="1">
    <location>
        <begin position="559"/>
        <end position="568"/>
    </location>
</feature>
<evidence type="ECO:0000313" key="3">
    <source>
        <dbReference type="EMBL" id="PRP78930.1"/>
    </source>
</evidence>
<dbReference type="Proteomes" id="UP000241769">
    <property type="component" value="Unassembled WGS sequence"/>
</dbReference>
<feature type="region of interest" description="Disordered" evidence="1">
    <location>
        <begin position="586"/>
        <end position="643"/>
    </location>
</feature>
<sequence>MKECQAPDSIASIECAKEVASCGSRTHEPEGLAPEASEFAEFSALVLFEFQVGRLAVKFYQSLHLLIPAFIQPMPHSIQRSRRSCSKTGGRTLVRRLDNSYSREIPKRLSEKSLICRRGQNEGKRSSAACQWQTKLVSACYVPYEVMNMNLSLGQMMDDIDLRRKIRGVSYLLVKSLTHRTPLGEEVDGKHEMQSPSYHTYKLRKQRSIYRADEKPRTCPRSSDETSNDSYIPSLLRRVPVSTQSRHDLIGVHFGRLISQMTNTKAKMLELNVYTVLLFINCLLFCWRFVVVLREEVKEPDQTATPRRKVSKASTRREKAFKKCSEELRKAHERIKREKRVGCRLHKELLEVKERSENDLKSHLFESYELRAEVALIRQEKEQVVSEHEARAAALTSLTERLQTEKSGLQSALKKRSLEAETECRERKGLLKVMPPQRTRMTQTQVVSGLQKDSETASEKHAEEIAHHEREIERLQKTAELLGLQTEELEKEVSTLQKESSRSSAESNLQSTKANKLEKELSELQEKYEEESSKRSTEADDHRKEKEKLQQEISQLQTEASAHSSQAEAECKEREGLLKVISGLQKDSETASKNHAEEIVNHKRQIEKLQKEVSELQEKYEEESSKRSTEADDHKKEKEKLSQ</sequence>
<keyword evidence="4" id="KW-1185">Reference proteome</keyword>
<reference evidence="3 4" key="1">
    <citation type="journal article" date="2018" name="Genome Biol. Evol.">
        <title>Multiple Roots of Fruiting Body Formation in Amoebozoa.</title>
        <authorList>
            <person name="Hillmann F."/>
            <person name="Forbes G."/>
            <person name="Novohradska S."/>
            <person name="Ferling I."/>
            <person name="Riege K."/>
            <person name="Groth M."/>
            <person name="Westermann M."/>
            <person name="Marz M."/>
            <person name="Spaller T."/>
            <person name="Winckler T."/>
            <person name="Schaap P."/>
            <person name="Glockner G."/>
        </authorList>
    </citation>
    <scope>NUCLEOTIDE SEQUENCE [LARGE SCALE GENOMIC DNA]</scope>
    <source>
        <strain evidence="3 4">Jena</strain>
    </source>
</reference>
<keyword evidence="2" id="KW-0812">Transmembrane</keyword>
<evidence type="ECO:0000256" key="1">
    <source>
        <dbReference type="SAM" id="MobiDB-lite"/>
    </source>
</evidence>
<feature type="compositionally biased region" description="Basic and acidic residues" evidence="1">
    <location>
        <begin position="452"/>
        <end position="471"/>
    </location>
</feature>
<feature type="compositionally biased region" description="Polar residues" evidence="1">
    <location>
        <begin position="494"/>
        <end position="514"/>
    </location>
</feature>
<protein>
    <submittedName>
        <fullName evidence="3">Uncharacterized protein</fullName>
    </submittedName>
</protein>
<keyword evidence="2" id="KW-0472">Membrane</keyword>
<evidence type="ECO:0000256" key="2">
    <source>
        <dbReference type="SAM" id="Phobius"/>
    </source>
</evidence>
<accession>A0A2P6N4N9</accession>
<feature type="region of interest" description="Disordered" evidence="1">
    <location>
        <begin position="440"/>
        <end position="471"/>
    </location>
</feature>
<dbReference type="InParanoid" id="A0A2P6N4N9"/>
<evidence type="ECO:0000313" key="4">
    <source>
        <dbReference type="Proteomes" id="UP000241769"/>
    </source>
</evidence>
<comment type="caution">
    <text evidence="3">The sequence shown here is derived from an EMBL/GenBank/DDBJ whole genome shotgun (WGS) entry which is preliminary data.</text>
</comment>
<name>A0A2P6N4N9_9EUKA</name>
<feature type="compositionally biased region" description="Basic and acidic residues" evidence="1">
    <location>
        <begin position="515"/>
        <end position="550"/>
    </location>
</feature>
<organism evidence="3 4">
    <name type="scientific">Planoprotostelium fungivorum</name>
    <dbReference type="NCBI Taxonomy" id="1890364"/>
    <lineage>
        <taxon>Eukaryota</taxon>
        <taxon>Amoebozoa</taxon>
        <taxon>Evosea</taxon>
        <taxon>Variosea</taxon>
        <taxon>Cavosteliida</taxon>
        <taxon>Cavosteliaceae</taxon>
        <taxon>Planoprotostelium</taxon>
    </lineage>
</organism>
<feature type="region of interest" description="Disordered" evidence="1">
    <location>
        <begin position="492"/>
        <end position="571"/>
    </location>
</feature>
<proteinExistence type="predicted"/>
<dbReference type="AlphaFoldDB" id="A0A2P6N4N9"/>
<keyword evidence="2" id="KW-1133">Transmembrane helix</keyword>